<dbReference type="EMBL" id="JAAMOW010000006">
    <property type="protein sequence ID" value="NGY05672.1"/>
    <property type="molecule type" value="Genomic_DNA"/>
</dbReference>
<dbReference type="RefSeq" id="WP_166257624.1">
    <property type="nucleotide sequence ID" value="NZ_JAAMOW010000006.1"/>
</dbReference>
<name>A0A6M2BSR2_9GAMM</name>
<proteinExistence type="predicted"/>
<dbReference type="Proteomes" id="UP000472676">
    <property type="component" value="Unassembled WGS sequence"/>
</dbReference>
<protein>
    <submittedName>
        <fullName evidence="1">Uncharacterized protein</fullName>
    </submittedName>
</protein>
<dbReference type="AlphaFoldDB" id="A0A6M2BSR2"/>
<evidence type="ECO:0000313" key="2">
    <source>
        <dbReference type="Proteomes" id="UP000472676"/>
    </source>
</evidence>
<keyword evidence="2" id="KW-1185">Reference proteome</keyword>
<organism evidence="1 2">
    <name type="scientific">Solimonas terrae</name>
    <dbReference type="NCBI Taxonomy" id="1396819"/>
    <lineage>
        <taxon>Bacteria</taxon>
        <taxon>Pseudomonadati</taxon>
        <taxon>Pseudomonadota</taxon>
        <taxon>Gammaproteobacteria</taxon>
        <taxon>Nevskiales</taxon>
        <taxon>Nevskiaceae</taxon>
        <taxon>Solimonas</taxon>
    </lineage>
</organism>
<sequence>MLRKVLLTIGVLLLLAAAVCAAIGFYPILPHLLFAGLLLTAGIGYERWRYKAARPDAPDPRWQATGERFVDPESGALTEVWYDPRSGERHYVKLPSR</sequence>
<reference evidence="1 2" key="1">
    <citation type="journal article" date="2014" name="Int. J. Syst. Evol. Microbiol.">
        <title>Solimonas terrae sp. nov., isolated from soil.</title>
        <authorList>
            <person name="Kim S.J."/>
            <person name="Moon J.Y."/>
            <person name="Weon H.Y."/>
            <person name="Ahn J.H."/>
            <person name="Chen W.M."/>
            <person name="Kwon S.W."/>
        </authorList>
    </citation>
    <scope>NUCLEOTIDE SEQUENCE [LARGE SCALE GENOMIC DNA]</scope>
    <source>
        <strain evidence="1 2">KIS83-12</strain>
    </source>
</reference>
<comment type="caution">
    <text evidence="1">The sequence shown here is derived from an EMBL/GenBank/DDBJ whole genome shotgun (WGS) entry which is preliminary data.</text>
</comment>
<accession>A0A6M2BSR2</accession>
<evidence type="ECO:0000313" key="1">
    <source>
        <dbReference type="EMBL" id="NGY05672.1"/>
    </source>
</evidence>
<gene>
    <name evidence="1" type="ORF">G7Y85_12935</name>
</gene>